<dbReference type="Pfam" id="PF00263">
    <property type="entry name" value="Secretin"/>
    <property type="match status" value="1"/>
</dbReference>
<evidence type="ECO:0000259" key="2">
    <source>
        <dbReference type="Pfam" id="PF00263"/>
    </source>
</evidence>
<evidence type="ECO:0000256" key="1">
    <source>
        <dbReference type="RuleBase" id="RU004003"/>
    </source>
</evidence>
<protein>
    <submittedName>
        <fullName evidence="3">General secretion pathway protein D</fullName>
    </submittedName>
</protein>
<evidence type="ECO:0000313" key="4">
    <source>
        <dbReference type="Proteomes" id="UP000198461"/>
    </source>
</evidence>
<dbReference type="PRINTS" id="PR00811">
    <property type="entry name" value="BCTERIALGSPD"/>
</dbReference>
<evidence type="ECO:0000313" key="3">
    <source>
        <dbReference type="EMBL" id="SIN82984.1"/>
    </source>
</evidence>
<comment type="similarity">
    <text evidence="1">Belongs to the bacterial secretin family.</text>
</comment>
<dbReference type="OrthoDB" id="9775455at2"/>
<sequence length="534" mass="58453">MPRFTVEFINNSTKVILLLLFFLAGGCTSVMTGARDEGPLIKKPPKMDSLPIAKRSEVIRTHKPLLIPSVSAPGSKLIVVPPGPLDKPITINAHGMSVSDVINLLAEQSELQLDVRQLPPKKITLFLKEVPLRMAIKKITEQAGLTYTYHNGILTIDADRPVWKPYVIDRINIKKSVKEAISLNMSVGSAVSGEEGGGSAIQGGHNTSEVQLESEQDPWKEIEENLKAILGLNNAVEQQQGTESVSILPMQPVQKNAYSINRHAGIIMVYAPSQLQKKVAAYLDRVKQRSKRQVLIEAMVVEVQLSDTHQAGIDWSSFQVTNGTSAQLSNTYPIRIVTANNQLSQLFNMNLGIKFLQKFGKTRVISQPKIVALNNQSAILKVVDNQVYFTTSVSADSNQSTTTITFETEVHTVPVGFMMTVTPFVADNDRVELYVRPNISRILGYVADPHPELARAGVKSEIPIIQEREISTTLQLKSGETVVIGGLMQSENADTSNGLPGLADAPGFGSLFKSIDNSSSRSELVIFLRPVLVE</sequence>
<gene>
    <name evidence="3" type="ORF">SAMN05443662_0630</name>
</gene>
<dbReference type="PANTHER" id="PTHR30332">
    <property type="entry name" value="PROBABLE GENERAL SECRETION PATHWAY PROTEIN D"/>
    <property type="match status" value="1"/>
</dbReference>
<dbReference type="EMBL" id="FSRE01000002">
    <property type="protein sequence ID" value="SIN82984.1"/>
    <property type="molecule type" value="Genomic_DNA"/>
</dbReference>
<dbReference type="InterPro" id="IPR001775">
    <property type="entry name" value="GspD/PilQ"/>
</dbReference>
<dbReference type="InterPro" id="IPR004846">
    <property type="entry name" value="T2SS/T3SS_dom"/>
</dbReference>
<name>A0A1N6EJ05_9GAMM</name>
<dbReference type="PANTHER" id="PTHR30332:SF17">
    <property type="entry name" value="TYPE IV PILIATION SYSTEM PROTEIN DR_0774-RELATED"/>
    <property type="match status" value="1"/>
</dbReference>
<dbReference type="GO" id="GO:0015627">
    <property type="term" value="C:type II protein secretion system complex"/>
    <property type="evidence" value="ECO:0007669"/>
    <property type="project" value="TreeGrafter"/>
</dbReference>
<dbReference type="STRING" id="364032.SAMN05443662_0630"/>
<dbReference type="InterPro" id="IPR050810">
    <property type="entry name" value="Bact_Secretion_Sys_Channel"/>
</dbReference>
<reference evidence="3 4" key="1">
    <citation type="submission" date="2016-11" db="EMBL/GenBank/DDBJ databases">
        <authorList>
            <person name="Jaros S."/>
            <person name="Januszkiewicz K."/>
            <person name="Wedrychowicz H."/>
        </authorList>
    </citation>
    <scope>NUCLEOTIDE SEQUENCE [LARGE SCALE GENOMIC DNA]</scope>
    <source>
        <strain evidence="3 4">DSM 17737</strain>
    </source>
</reference>
<dbReference type="GO" id="GO:0009306">
    <property type="term" value="P:protein secretion"/>
    <property type="evidence" value="ECO:0007669"/>
    <property type="project" value="InterPro"/>
</dbReference>
<dbReference type="AlphaFoldDB" id="A0A1N6EJ05"/>
<proteinExistence type="inferred from homology"/>
<dbReference type="Gene3D" id="3.55.50.30">
    <property type="match status" value="1"/>
</dbReference>
<feature type="domain" description="Type II/III secretion system secretin-like" evidence="2">
    <location>
        <begin position="356"/>
        <end position="533"/>
    </location>
</feature>
<keyword evidence="4" id="KW-1185">Reference proteome</keyword>
<dbReference type="Proteomes" id="UP000198461">
    <property type="component" value="Unassembled WGS sequence"/>
</dbReference>
<dbReference type="PROSITE" id="PS51257">
    <property type="entry name" value="PROKAR_LIPOPROTEIN"/>
    <property type="match status" value="1"/>
</dbReference>
<organism evidence="3 4">
    <name type="scientific">Sulfurivirga caldicuralii</name>
    <dbReference type="NCBI Taxonomy" id="364032"/>
    <lineage>
        <taxon>Bacteria</taxon>
        <taxon>Pseudomonadati</taxon>
        <taxon>Pseudomonadota</taxon>
        <taxon>Gammaproteobacteria</taxon>
        <taxon>Thiotrichales</taxon>
        <taxon>Piscirickettsiaceae</taxon>
        <taxon>Sulfurivirga</taxon>
    </lineage>
</organism>
<accession>A0A1N6EJ05</accession>